<feature type="transmembrane region" description="Helical" evidence="9">
    <location>
        <begin position="219"/>
        <end position="240"/>
    </location>
</feature>
<feature type="transmembrane region" description="Helical" evidence="9">
    <location>
        <begin position="328"/>
        <end position="353"/>
    </location>
</feature>
<comment type="catalytic activity">
    <reaction evidence="9">
        <text>L-serine(in) + Na(+)(in) = L-serine(out) + Na(+)(out)</text>
        <dbReference type="Rhea" id="RHEA:29575"/>
        <dbReference type="ChEBI" id="CHEBI:29101"/>
        <dbReference type="ChEBI" id="CHEBI:33384"/>
    </reaction>
</comment>
<reference evidence="11" key="2">
    <citation type="journal article" date="2021" name="PeerJ">
        <title>Extensive microbial diversity within the chicken gut microbiome revealed by metagenomics and culture.</title>
        <authorList>
            <person name="Gilroy R."/>
            <person name="Ravi A."/>
            <person name="Getino M."/>
            <person name="Pursley I."/>
            <person name="Horton D.L."/>
            <person name="Alikhan N.F."/>
            <person name="Baker D."/>
            <person name="Gharbi K."/>
            <person name="Hall N."/>
            <person name="Watson M."/>
            <person name="Adriaenssens E.M."/>
            <person name="Foster-Nyarko E."/>
            <person name="Jarju S."/>
            <person name="Secka A."/>
            <person name="Antonio M."/>
            <person name="Oren A."/>
            <person name="Chaudhuri R.R."/>
            <person name="La Ragione R."/>
            <person name="Hildebrand F."/>
            <person name="Pallen M.J."/>
        </authorList>
    </citation>
    <scope>NUCLEOTIDE SEQUENCE</scope>
    <source>
        <strain evidence="11">CHK175-13533</strain>
    </source>
</reference>
<gene>
    <name evidence="9 11" type="primary">sstT</name>
    <name evidence="11" type="ORF">K8U84_01570</name>
    <name evidence="10" type="ORF">PAEH1_04600</name>
</gene>
<feature type="transmembrane region" description="Helical" evidence="9">
    <location>
        <begin position="188"/>
        <end position="213"/>
    </location>
</feature>
<evidence type="ECO:0000256" key="9">
    <source>
        <dbReference type="HAMAP-Rule" id="MF_01582"/>
    </source>
</evidence>
<keyword evidence="7 9" id="KW-1133">Transmembrane helix</keyword>
<dbReference type="InterPro" id="IPR001991">
    <property type="entry name" value="Na-dicarboxylate_symporter"/>
</dbReference>
<keyword evidence="4 9" id="KW-0812">Transmembrane</keyword>
<dbReference type="GO" id="GO:0032329">
    <property type="term" value="P:serine transport"/>
    <property type="evidence" value="ECO:0007669"/>
    <property type="project" value="InterPro"/>
</dbReference>
<name>A0A1U9JZ44_9BURK</name>
<protein>
    <recommendedName>
        <fullName evidence="9">Serine/threonine transporter SstT</fullName>
    </recommendedName>
    <alternativeName>
        <fullName evidence="9">Na(+)/serine-threonine symporter</fullName>
    </alternativeName>
</protein>
<keyword evidence="5 9" id="KW-0769">Symport</keyword>
<dbReference type="GO" id="GO:0005886">
    <property type="term" value="C:plasma membrane"/>
    <property type="evidence" value="ECO:0007669"/>
    <property type="project" value="UniProtKB-SubCell"/>
</dbReference>
<dbReference type="NCBIfam" id="NF010151">
    <property type="entry name" value="PRK13628.1"/>
    <property type="match status" value="1"/>
</dbReference>
<dbReference type="Proteomes" id="UP000700248">
    <property type="component" value="Unassembled WGS sequence"/>
</dbReference>
<dbReference type="GO" id="GO:0015826">
    <property type="term" value="P:threonine transport"/>
    <property type="evidence" value="ECO:0007669"/>
    <property type="project" value="InterPro"/>
</dbReference>
<dbReference type="FunFam" id="1.10.3860.10:FF:000003">
    <property type="entry name" value="Serine/threonine transporter sstT"/>
    <property type="match status" value="1"/>
</dbReference>
<keyword evidence="2 9" id="KW-0813">Transport</keyword>
<evidence type="ECO:0000256" key="6">
    <source>
        <dbReference type="ARBA" id="ARBA00022970"/>
    </source>
</evidence>
<feature type="transmembrane region" description="Helical" evidence="9">
    <location>
        <begin position="85"/>
        <end position="107"/>
    </location>
</feature>
<evidence type="ECO:0000256" key="5">
    <source>
        <dbReference type="ARBA" id="ARBA00022847"/>
    </source>
</evidence>
<evidence type="ECO:0000256" key="3">
    <source>
        <dbReference type="ARBA" id="ARBA00022475"/>
    </source>
</evidence>
<proteinExistence type="inferred from homology"/>
<evidence type="ECO:0000256" key="1">
    <source>
        <dbReference type="ARBA" id="ARBA00004141"/>
    </source>
</evidence>
<evidence type="ECO:0000256" key="4">
    <source>
        <dbReference type="ARBA" id="ARBA00022692"/>
    </source>
</evidence>
<reference evidence="10 12" key="1">
    <citation type="submission" date="2017-01" db="EMBL/GenBank/DDBJ databases">
        <title>Complete Genome Sequence of Paenalcaligenes hominis, Isolated from a paraplegic Patient with neurogenic bladder.</title>
        <authorList>
            <person name="Mukhopadhyay R."/>
            <person name="Joaquin J."/>
            <person name="Hogue R."/>
            <person name="Kilaru A."/>
            <person name="Jospin G."/>
            <person name="Mars K."/>
            <person name="Eisen J.A."/>
            <person name="Chaturvedi V."/>
        </authorList>
    </citation>
    <scope>NUCLEOTIDE SEQUENCE [LARGE SCALE GENOMIC DNA]</scope>
    <source>
        <strain evidence="10 12">15S00501</strain>
    </source>
</reference>
<dbReference type="EMBL" id="DYTQ01000025">
    <property type="protein sequence ID" value="HJH23224.1"/>
    <property type="molecule type" value="Genomic_DNA"/>
</dbReference>
<evidence type="ECO:0000256" key="2">
    <source>
        <dbReference type="ARBA" id="ARBA00022448"/>
    </source>
</evidence>
<comment type="caution">
    <text evidence="9">Lacks conserved residue(s) required for the propagation of feature annotation.</text>
</comment>
<dbReference type="EMBL" id="CP019697">
    <property type="protein sequence ID" value="AQS51031.1"/>
    <property type="molecule type" value="Genomic_DNA"/>
</dbReference>
<evidence type="ECO:0000313" key="10">
    <source>
        <dbReference type="EMBL" id="AQS51031.1"/>
    </source>
</evidence>
<keyword evidence="6 9" id="KW-0029">Amino-acid transport</keyword>
<comment type="subcellular location">
    <subcellularLocation>
        <location evidence="9">Cell membrane</location>
        <topology evidence="9">Multi-pass membrane protein</topology>
    </subcellularLocation>
    <subcellularLocation>
        <location evidence="1">Membrane</location>
        <topology evidence="1">Multi-pass membrane protein</topology>
    </subcellularLocation>
</comment>
<dbReference type="Gene3D" id="1.10.3860.10">
    <property type="entry name" value="Sodium:dicarboxylate symporter"/>
    <property type="match status" value="1"/>
</dbReference>
<reference evidence="11" key="3">
    <citation type="submission" date="2021-09" db="EMBL/GenBank/DDBJ databases">
        <authorList>
            <person name="Gilroy R."/>
        </authorList>
    </citation>
    <scope>NUCLEOTIDE SEQUENCE</scope>
    <source>
        <strain evidence="11">CHK175-13533</strain>
    </source>
</reference>
<comment type="catalytic activity">
    <reaction evidence="9">
        <text>L-threonine(in) + Na(+)(in) = L-threonine(out) + Na(+)(out)</text>
        <dbReference type="Rhea" id="RHEA:69999"/>
        <dbReference type="ChEBI" id="CHEBI:29101"/>
        <dbReference type="ChEBI" id="CHEBI:57926"/>
    </reaction>
</comment>
<feature type="transmembrane region" description="Helical" evidence="9">
    <location>
        <begin position="288"/>
        <end position="316"/>
    </location>
</feature>
<dbReference type="InterPro" id="IPR023025">
    <property type="entry name" value="Ser_Thr_transp_SstT"/>
</dbReference>
<dbReference type="HAMAP" id="MF_01582">
    <property type="entry name" value="Ser_Thr_transp_SstT"/>
    <property type="match status" value="1"/>
</dbReference>
<accession>A0A1U9JZ44</accession>
<dbReference type="STRING" id="643674.PAEH1_04600"/>
<evidence type="ECO:0000313" key="12">
    <source>
        <dbReference type="Proteomes" id="UP000189369"/>
    </source>
</evidence>
<organism evidence="10 12">
    <name type="scientific">Paenalcaligenes hominis</name>
    <dbReference type="NCBI Taxonomy" id="643674"/>
    <lineage>
        <taxon>Bacteria</taxon>
        <taxon>Pseudomonadati</taxon>
        <taxon>Pseudomonadota</taxon>
        <taxon>Betaproteobacteria</taxon>
        <taxon>Burkholderiales</taxon>
        <taxon>Alcaligenaceae</taxon>
        <taxon>Paenalcaligenes</taxon>
    </lineage>
</organism>
<comment type="function">
    <text evidence="9">Involved in the import of serine and threonine into the cell, with the concomitant import of sodium (symport system).</text>
</comment>
<dbReference type="InterPro" id="IPR036458">
    <property type="entry name" value="Na:dicarbo_symporter_sf"/>
</dbReference>
<dbReference type="PANTHER" id="PTHR42865:SF8">
    <property type="entry name" value="SERINE_THREONINE TRANSPORTER SSTT"/>
    <property type="match status" value="1"/>
</dbReference>
<dbReference type="SUPFAM" id="SSF118215">
    <property type="entry name" value="Proton glutamate symport protein"/>
    <property type="match status" value="1"/>
</dbReference>
<comment type="similarity">
    <text evidence="9">Belongs to the dicarboxylate/amino acid:cation symporter (DAACS) (TC 2.A.23) family.</text>
</comment>
<evidence type="ECO:0000313" key="11">
    <source>
        <dbReference type="EMBL" id="HJH23224.1"/>
    </source>
</evidence>
<dbReference type="AlphaFoldDB" id="A0A1U9JZ44"/>
<dbReference type="KEGG" id="phn:PAEH1_04600"/>
<evidence type="ECO:0000256" key="8">
    <source>
        <dbReference type="ARBA" id="ARBA00023136"/>
    </source>
</evidence>
<sequence>MSSSAQSGGLMRWIMSTSLVGQIIVGLLAGAVIAAVAPEFARSLALLGDIFVNALKAVAPVLVFILVMASIANHRHGTQSKMGRVIALYLVGTFLAAVLAVLASFLFPVTIQLQPSVEAMNPPDNVIEVLFTLVLNIVDNPVNALLKANYMGVLAWGIGLGVALRHANDSTKKVLADFSHAVSALVRIVIRFAPLGIMGIVAGTIATTGFGVLADYARLLGLLVGCMAIVALVINPLIVWTQIRQNPYPLVFACLRESGVTAFFTRSSAANIPVNMALAKKLNVNEDIYSVSIPLGATINMGGAAITITVLTLAAVHTLGISVDFGSALLLSVVAAVAACGASGVAGGSLLLIPLAASLFGMPNDVAMQIVGVGFVIGVVQDSAETALNSSTDVLFTAAASIHHDHHS</sequence>
<dbReference type="PANTHER" id="PTHR42865">
    <property type="entry name" value="PROTON/GLUTAMATE-ASPARTATE SYMPORTER"/>
    <property type="match status" value="1"/>
</dbReference>
<dbReference type="PRINTS" id="PR00173">
    <property type="entry name" value="EDTRNSPORT"/>
</dbReference>
<dbReference type="Proteomes" id="UP000189369">
    <property type="component" value="Chromosome"/>
</dbReference>
<dbReference type="RefSeq" id="WP_077733583.1">
    <property type="nucleotide sequence ID" value="NZ_DYTQ01000025.1"/>
</dbReference>
<evidence type="ECO:0000256" key="7">
    <source>
        <dbReference type="ARBA" id="ARBA00022989"/>
    </source>
</evidence>
<dbReference type="GO" id="GO:0005295">
    <property type="term" value="F:neutral L-amino acid:sodium symporter activity"/>
    <property type="evidence" value="ECO:0007669"/>
    <property type="project" value="TreeGrafter"/>
</dbReference>
<keyword evidence="8 9" id="KW-0472">Membrane</keyword>
<dbReference type="Pfam" id="PF00375">
    <property type="entry name" value="SDF"/>
    <property type="match status" value="1"/>
</dbReference>
<dbReference type="OrthoDB" id="9768885at2"/>
<keyword evidence="3 9" id="KW-1003">Cell membrane</keyword>
<feature type="transmembrane region" description="Helical" evidence="9">
    <location>
        <begin position="50"/>
        <end position="73"/>
    </location>
</feature>
<feature type="transmembrane region" description="Helical" evidence="9">
    <location>
        <begin position="148"/>
        <end position="167"/>
    </location>
</feature>